<name>A0A939PC09_9ACTN</name>
<proteinExistence type="predicted"/>
<dbReference type="EMBL" id="JAGEOJ010000001">
    <property type="protein sequence ID" value="MBO2445696.1"/>
    <property type="molecule type" value="Genomic_DNA"/>
</dbReference>
<reference evidence="1" key="1">
    <citation type="submission" date="2021-03" db="EMBL/GenBank/DDBJ databases">
        <authorList>
            <person name="Kanchanasin P."/>
            <person name="Saeng-In P."/>
            <person name="Phongsopitanun W."/>
            <person name="Yuki M."/>
            <person name="Kudo T."/>
            <person name="Ohkuma M."/>
            <person name="Tanasupawat S."/>
        </authorList>
    </citation>
    <scope>NUCLEOTIDE SEQUENCE</scope>
    <source>
        <strain evidence="1">GKU 128</strain>
    </source>
</reference>
<comment type="caution">
    <text evidence="1">The sequence shown here is derived from an EMBL/GenBank/DDBJ whole genome shotgun (WGS) entry which is preliminary data.</text>
</comment>
<evidence type="ECO:0000313" key="2">
    <source>
        <dbReference type="Proteomes" id="UP000669179"/>
    </source>
</evidence>
<protein>
    <submittedName>
        <fullName evidence="1">Uncharacterized protein</fullName>
    </submittedName>
</protein>
<organism evidence="1 2">
    <name type="scientific">Actinomadura barringtoniae</name>
    <dbReference type="NCBI Taxonomy" id="1427535"/>
    <lineage>
        <taxon>Bacteria</taxon>
        <taxon>Bacillati</taxon>
        <taxon>Actinomycetota</taxon>
        <taxon>Actinomycetes</taxon>
        <taxon>Streptosporangiales</taxon>
        <taxon>Thermomonosporaceae</taxon>
        <taxon>Actinomadura</taxon>
    </lineage>
</organism>
<accession>A0A939PC09</accession>
<sequence>MNLRLAGGVVMGAGLDAWLPRQTQPEPGAAVALGPAGAPEADVRQALAQLAGLVRDGGVVAAGAGVDLGAGFRSARLEGARGDQRDAVLAALKALGPDGAGRLGSRAGFLVALFGPSATKRVGSAAGRAVVEGRWDALHLAAAASDVLGPEQLEKVLELRAPDGAELTSGGLASVLGEQLSRVLEPLPGPRRLDLLVDMWTRVSAHHTWLARRARLLASQAKQSREDDLSRRRKELEDDLIVRVARYHLDLGQDEQPALADLARWTPPNQHWVGVLDRLVEDAFAATALLRAAVAVTDHGLVEGLARSKAVLTAADNEVTAHWAARPPRRVQGVTGLPARPTLHVSEICRRLERGIVEPGDATYVEQRLKRGHDYALVVMDQVEEMLSGGFQVPGEAVSDWARSIVKRWRHATGHTTVRPPETWDGGFMWMRRGDWVPEPLSDRPAESETYGDLLWYADLVDAVAQLHGHDAAVHVEGENHWLDRDPPRIGDEPLMPRFDSVNQAVAVAAQLVAFGGTAPRGVRTWLALVEGLRGGTAIAEALRGEFIVPEPIAALDGTTVPGTGLRFEVARNARTLAGWSAYMGNCISGPYYGDLATKGRNALAALYDEAGRIVVNVEIVAAHRSEAAWRVDEIAARFNADPDAALDKRVRAWVAEIPAVRKDEEAADEAALDWDAPAARKGAPRRLVQEIGPKLGPLAERAWDRLVTRDVLLTLKALAGVEESDGALTRLRRMAPEQLLDACRNALDARDLRRLWTLTATRPLAAAVEGLEPDALQRYGQLALLEEEAPLPGSLRKLVRLKAVAPSRSMDVVARRVRAALGVLARENDPALARAVVRRATPEALCALAVTITCRAPETELAQVAPPRIVTMPGYPASELNDEEGPWQRALPAARELGADTEAFWGQVSAHGVRVPAAWVGAGGWPALWGQAHRTR</sequence>
<dbReference type="Proteomes" id="UP000669179">
    <property type="component" value="Unassembled WGS sequence"/>
</dbReference>
<gene>
    <name evidence="1" type="ORF">J4573_01195</name>
</gene>
<dbReference type="RefSeq" id="WP_208253301.1">
    <property type="nucleotide sequence ID" value="NZ_JAGEOJ010000001.1"/>
</dbReference>
<keyword evidence="2" id="KW-1185">Reference proteome</keyword>
<evidence type="ECO:0000313" key="1">
    <source>
        <dbReference type="EMBL" id="MBO2445696.1"/>
    </source>
</evidence>
<dbReference type="AlphaFoldDB" id="A0A939PC09"/>